<evidence type="ECO:0008006" key="3">
    <source>
        <dbReference type="Google" id="ProtNLM"/>
    </source>
</evidence>
<proteinExistence type="predicted"/>
<organism evidence="1 2">
    <name type="scientific">Rhodomicrobium vannielii (strain ATCC 17100 / DSM 162 / LMG 4299 / NCIMB 10020 / ATH 3.1.1)</name>
    <dbReference type="NCBI Taxonomy" id="648757"/>
    <lineage>
        <taxon>Bacteria</taxon>
        <taxon>Pseudomonadati</taxon>
        <taxon>Pseudomonadota</taxon>
        <taxon>Alphaproteobacteria</taxon>
        <taxon>Hyphomicrobiales</taxon>
        <taxon>Hyphomicrobiaceae</taxon>
        <taxon>Rhodomicrobium</taxon>
    </lineage>
</organism>
<dbReference type="Proteomes" id="UP000001399">
    <property type="component" value="Chromosome"/>
</dbReference>
<keyword evidence="2" id="KW-1185">Reference proteome</keyword>
<evidence type="ECO:0000313" key="1">
    <source>
        <dbReference type="EMBL" id="ADP70295.1"/>
    </source>
</evidence>
<gene>
    <name evidence="1" type="ordered locus">Rvan_1021</name>
</gene>
<dbReference type="KEGG" id="rva:Rvan_1021"/>
<dbReference type="HOGENOM" id="CLU_066587_0_0_5"/>
<dbReference type="RefSeq" id="WP_013418699.1">
    <property type="nucleotide sequence ID" value="NC_014664.1"/>
</dbReference>
<accession>E3I301</accession>
<dbReference type="eggNOG" id="ENOG502ZXTE">
    <property type="taxonomic scope" value="Bacteria"/>
</dbReference>
<reference evidence="2" key="1">
    <citation type="journal article" date="2011" name="J. Bacteriol.">
        <title>Genome sequences of eight morphologically diverse alphaproteobacteria.</title>
        <authorList>
            <consortium name="US DOE Joint Genome Institute"/>
            <person name="Brown P.J."/>
            <person name="Kysela D.T."/>
            <person name="Buechlein A."/>
            <person name="Hemmerich C."/>
            <person name="Brun Y.V."/>
        </authorList>
    </citation>
    <scope>NUCLEOTIDE SEQUENCE [LARGE SCALE GENOMIC DNA]</scope>
    <source>
        <strain evidence="2">ATCC 17100 / ATH 3.1.1 / DSM 162 / LMG 4299</strain>
    </source>
</reference>
<dbReference type="AlphaFoldDB" id="E3I301"/>
<evidence type="ECO:0000313" key="2">
    <source>
        <dbReference type="Proteomes" id="UP000001399"/>
    </source>
</evidence>
<name>E3I301_RHOVT</name>
<sequence>MPLGKDLKTQVASCLHLEIDSFGRPIADRAIREAITEHVEAVGDWRKDLSPYSKAFEIIRRGAPHAASIDNLLSAHESNEMVKLFGKMAICKCILEAERHSQIYCSSGTELANKMEETWFLDIFRMLCADVSSDNLRKIFHGVSFINYNYDRCIQQYLCKAIQEYYNIDSARALELVDELTVIYPYGHIGKLAESGNNLHFGGEANGKKLIEISSGIKTFSEQIKYASDKIRIRNTLSKADIIVFLGFHFHKQNIELLEINELVMRDRRIFFTALGSSEGDRKYIISKIQSTFNISADAIMSHDGSCHSLMQSYGRALQA</sequence>
<protein>
    <recommendedName>
        <fullName evidence="3">SIR2-like domain-containing protein</fullName>
    </recommendedName>
</protein>
<dbReference type="STRING" id="648757.Rvan_1021"/>
<dbReference type="EMBL" id="CP002292">
    <property type="protein sequence ID" value="ADP70295.1"/>
    <property type="molecule type" value="Genomic_DNA"/>
</dbReference>
<dbReference type="OrthoDB" id="7060209at2"/>